<sequence>MQAKSRLGRYVAKVFEGETVRAFVPPPLPPVPPVRFERLQLLLEQANQAVGRLDGLASLLPDLSLLLYTYVRKEAVLSSQIEGTQSSLSDLLLFENEEIPGAPIEDAQDVSNYVAAMNHGLERLRAGFPLSLRLIREIHEILLAQGRGSGKQPGEFRRSQNWIGGSRPGNAAFVPPPPEFVPECLGQFELFLHETESGLPLLIKAGLIHVQFETIHPFLDGNGRLGRLLITFLLCARGALREPILYLSLYFKSNRSAYYELLDRVRTRGDWEAWLDFFLIGVRDTADQAAGAARRIVALFEQDQKKIEGLGRPSASVLRVFQHMQRNPIVAIPTTAKKIGISAPTVTKSLMHMIDLGILHEVTGRERHRLFVYEQYLAILNEGTEPIR</sequence>
<keyword evidence="1" id="KW-0547">Nucleotide-binding</keyword>
<evidence type="ECO:0000256" key="2">
    <source>
        <dbReference type="PIRSR" id="PIRSR640198-1"/>
    </source>
</evidence>
<feature type="binding site" evidence="1">
    <location>
        <position position="258"/>
    </location>
    <ligand>
        <name>ATP</name>
        <dbReference type="ChEBI" id="CHEBI:30616"/>
    </ligand>
</feature>
<gene>
    <name evidence="5" type="ORF">FTW19_09485</name>
</gene>
<accession>A0A5B9ELG5</accession>
<dbReference type="Proteomes" id="UP000321820">
    <property type="component" value="Chromosome"/>
</dbReference>
<dbReference type="PANTHER" id="PTHR13504">
    <property type="entry name" value="FIDO DOMAIN-CONTAINING PROTEIN DDB_G0283145"/>
    <property type="match status" value="1"/>
</dbReference>
<reference evidence="5 6" key="1">
    <citation type="submission" date="2019-08" db="EMBL/GenBank/DDBJ databases">
        <title>Complete genome sequence of Terriglobus albidus strain ORNL.</title>
        <authorList>
            <person name="Podar M."/>
        </authorList>
    </citation>
    <scope>NUCLEOTIDE SEQUENCE [LARGE SCALE GENOMIC DNA]</scope>
    <source>
        <strain evidence="5 6">ORNL</strain>
    </source>
</reference>
<dbReference type="OrthoDB" id="9813719at2"/>
<dbReference type="InterPro" id="IPR026287">
    <property type="entry name" value="SoFic-like"/>
</dbReference>
<evidence type="ECO:0000256" key="3">
    <source>
        <dbReference type="PIRSR" id="PIRSR640198-2"/>
    </source>
</evidence>
<feature type="binding site" evidence="3">
    <location>
        <begin position="220"/>
        <end position="227"/>
    </location>
    <ligand>
        <name>ATP</name>
        <dbReference type="ChEBI" id="CHEBI:30616"/>
    </ligand>
</feature>
<feature type="active site" evidence="2">
    <location>
        <position position="216"/>
    </location>
</feature>
<protein>
    <submittedName>
        <fullName evidence="5">Fic family protein</fullName>
    </submittedName>
</protein>
<evidence type="ECO:0000259" key="4">
    <source>
        <dbReference type="PROSITE" id="PS51459"/>
    </source>
</evidence>
<dbReference type="SUPFAM" id="SSF140931">
    <property type="entry name" value="Fic-like"/>
    <property type="match status" value="1"/>
</dbReference>
<evidence type="ECO:0000313" key="6">
    <source>
        <dbReference type="Proteomes" id="UP000321820"/>
    </source>
</evidence>
<dbReference type="GO" id="GO:0005524">
    <property type="term" value="F:ATP binding"/>
    <property type="evidence" value="ECO:0007669"/>
    <property type="project" value="UniProtKB-KW"/>
</dbReference>
<dbReference type="PIRSF" id="PIRSF038925">
    <property type="entry name" value="AMP-prot_trans"/>
    <property type="match status" value="1"/>
</dbReference>
<dbReference type="Pfam" id="PF13784">
    <property type="entry name" value="Fic_N"/>
    <property type="match status" value="1"/>
</dbReference>
<dbReference type="PROSITE" id="PS51459">
    <property type="entry name" value="FIDO"/>
    <property type="match status" value="1"/>
</dbReference>
<feature type="binding site" evidence="1">
    <location>
        <position position="82"/>
    </location>
    <ligand>
        <name>ATP</name>
        <dbReference type="ChEBI" id="CHEBI:30616"/>
    </ligand>
</feature>
<keyword evidence="1" id="KW-0067">ATP-binding</keyword>
<dbReference type="Pfam" id="PF02661">
    <property type="entry name" value="Fic"/>
    <property type="match status" value="1"/>
</dbReference>
<dbReference type="InterPro" id="IPR003812">
    <property type="entry name" value="Fido"/>
</dbReference>
<feature type="domain" description="Fido" evidence="4">
    <location>
        <begin position="130"/>
        <end position="280"/>
    </location>
</feature>
<dbReference type="InterPro" id="IPR040198">
    <property type="entry name" value="Fido_containing"/>
</dbReference>
<feature type="binding site" evidence="1">
    <location>
        <begin position="221"/>
        <end position="227"/>
    </location>
    <ligand>
        <name>ATP</name>
        <dbReference type="ChEBI" id="CHEBI:30616"/>
    </ligand>
</feature>
<evidence type="ECO:0000313" key="5">
    <source>
        <dbReference type="EMBL" id="QEE31267.1"/>
    </source>
</evidence>
<dbReference type="InterPro" id="IPR036597">
    <property type="entry name" value="Fido-like_dom_sf"/>
</dbReference>
<name>A0A5B9ELG5_9BACT</name>
<dbReference type="KEGG" id="talb:FTW19_09485"/>
<dbReference type="Gene3D" id="1.10.3290.10">
    <property type="entry name" value="Fido-like domain"/>
    <property type="match status" value="1"/>
</dbReference>
<dbReference type="PANTHER" id="PTHR13504:SF38">
    <property type="entry name" value="FIDO DOMAIN-CONTAINING PROTEIN"/>
    <property type="match status" value="1"/>
</dbReference>
<evidence type="ECO:0000256" key="1">
    <source>
        <dbReference type="PIRSR" id="PIRSR038925-1"/>
    </source>
</evidence>
<proteinExistence type="predicted"/>
<dbReference type="AlphaFoldDB" id="A0A5B9ELG5"/>
<keyword evidence="6" id="KW-1185">Reference proteome</keyword>
<dbReference type="EMBL" id="CP042806">
    <property type="protein sequence ID" value="QEE31267.1"/>
    <property type="molecule type" value="Genomic_DNA"/>
</dbReference>
<feature type="binding site" evidence="3">
    <location>
        <begin position="258"/>
        <end position="259"/>
    </location>
    <ligand>
        <name>ATP</name>
        <dbReference type="ChEBI" id="CHEBI:30616"/>
    </ligand>
</feature>
<organism evidence="5 6">
    <name type="scientific">Terriglobus albidus</name>
    <dbReference type="NCBI Taxonomy" id="1592106"/>
    <lineage>
        <taxon>Bacteria</taxon>
        <taxon>Pseudomonadati</taxon>
        <taxon>Acidobacteriota</taxon>
        <taxon>Terriglobia</taxon>
        <taxon>Terriglobales</taxon>
        <taxon>Acidobacteriaceae</taxon>
        <taxon>Terriglobus</taxon>
    </lineage>
</organism>
<dbReference type="InterPro" id="IPR025758">
    <property type="entry name" value="Fic/DOC_N"/>
</dbReference>
<feature type="binding site" evidence="1">
    <location>
        <position position="216"/>
    </location>
    <ligand>
        <name>ATP</name>
        <dbReference type="ChEBI" id="CHEBI:30616"/>
    </ligand>
</feature>